<proteinExistence type="predicted"/>
<dbReference type="PATRIC" id="fig|273678.4.peg.2521"/>
<gene>
    <name evidence="6" type="ORF">RS84_02516</name>
</gene>
<name>A0A0M2HLW0_9MICO</name>
<keyword evidence="4" id="KW-0547">Nucleotide-binding</keyword>
<dbReference type="GO" id="GO:0016787">
    <property type="term" value="F:hydrolase activity"/>
    <property type="evidence" value="ECO:0007669"/>
    <property type="project" value="UniProtKB-KW"/>
</dbReference>
<keyword evidence="5" id="KW-0378">Hydrolase</keyword>
<dbReference type="InterPro" id="IPR051813">
    <property type="entry name" value="HepT_RNase_toxin"/>
</dbReference>
<dbReference type="Proteomes" id="UP000033900">
    <property type="component" value="Unassembled WGS sequence"/>
</dbReference>
<evidence type="ECO:0008006" key="8">
    <source>
        <dbReference type="Google" id="ProtNLM"/>
    </source>
</evidence>
<keyword evidence="1" id="KW-0597">Phosphoprotein</keyword>
<keyword evidence="2" id="KW-1277">Toxin-antitoxin system</keyword>
<dbReference type="AlphaFoldDB" id="A0A0M2HLW0"/>
<keyword evidence="7" id="KW-1185">Reference proteome</keyword>
<dbReference type="PANTHER" id="PTHR34139:SF1">
    <property type="entry name" value="RNASE MJ1380-RELATED"/>
    <property type="match status" value="1"/>
</dbReference>
<organism evidence="6 7">
    <name type="scientific">Microbacterium hydrocarbonoxydans</name>
    <dbReference type="NCBI Taxonomy" id="273678"/>
    <lineage>
        <taxon>Bacteria</taxon>
        <taxon>Bacillati</taxon>
        <taxon>Actinomycetota</taxon>
        <taxon>Actinomycetes</taxon>
        <taxon>Micrococcales</taxon>
        <taxon>Microbacteriaceae</taxon>
        <taxon>Microbacterium</taxon>
    </lineage>
</organism>
<dbReference type="Pfam" id="PF01934">
    <property type="entry name" value="HepT-like"/>
    <property type="match status" value="1"/>
</dbReference>
<comment type="caution">
    <text evidence="6">The sequence shown here is derived from an EMBL/GenBank/DDBJ whole genome shotgun (WGS) entry which is preliminary data.</text>
</comment>
<keyword evidence="3" id="KW-0540">Nuclease</keyword>
<evidence type="ECO:0000313" key="7">
    <source>
        <dbReference type="Proteomes" id="UP000033900"/>
    </source>
</evidence>
<dbReference type="RefSeq" id="WP_235281486.1">
    <property type="nucleotide sequence ID" value="NZ_JYJB01000009.1"/>
</dbReference>
<sequence length="66" mass="7469">MEIGEAVKDLAPSVTKTEPGIPWNEIARMRDHLAHRYFDTTHAIVTSTARNDIPELADAVERLLRE</sequence>
<dbReference type="InterPro" id="IPR008201">
    <property type="entry name" value="HepT-like"/>
</dbReference>
<evidence type="ECO:0000256" key="4">
    <source>
        <dbReference type="ARBA" id="ARBA00022741"/>
    </source>
</evidence>
<evidence type="ECO:0000313" key="6">
    <source>
        <dbReference type="EMBL" id="KJL47717.1"/>
    </source>
</evidence>
<evidence type="ECO:0000256" key="5">
    <source>
        <dbReference type="ARBA" id="ARBA00022801"/>
    </source>
</evidence>
<dbReference type="GO" id="GO:0000166">
    <property type="term" value="F:nucleotide binding"/>
    <property type="evidence" value="ECO:0007669"/>
    <property type="project" value="UniProtKB-KW"/>
</dbReference>
<protein>
    <recommendedName>
        <fullName evidence="8">DUF86 domain-containing protein</fullName>
    </recommendedName>
</protein>
<accession>A0A0M2HLW0</accession>
<evidence type="ECO:0000256" key="1">
    <source>
        <dbReference type="ARBA" id="ARBA00022553"/>
    </source>
</evidence>
<evidence type="ECO:0000256" key="2">
    <source>
        <dbReference type="ARBA" id="ARBA00022649"/>
    </source>
</evidence>
<evidence type="ECO:0000256" key="3">
    <source>
        <dbReference type="ARBA" id="ARBA00022722"/>
    </source>
</evidence>
<dbReference type="GO" id="GO:0110001">
    <property type="term" value="C:toxin-antitoxin complex"/>
    <property type="evidence" value="ECO:0007669"/>
    <property type="project" value="InterPro"/>
</dbReference>
<dbReference type="STRING" id="273678.RS84_02516"/>
<dbReference type="EMBL" id="JYJB01000009">
    <property type="protein sequence ID" value="KJL47717.1"/>
    <property type="molecule type" value="Genomic_DNA"/>
</dbReference>
<reference evidence="6 7" key="1">
    <citation type="submission" date="2015-02" db="EMBL/GenBank/DDBJ databases">
        <title>Draft genome sequences of ten Microbacterium spp. with emphasis on heavy metal contaminated environments.</title>
        <authorList>
            <person name="Corretto E."/>
        </authorList>
    </citation>
    <scope>NUCLEOTIDE SEQUENCE [LARGE SCALE GENOMIC DNA]</scope>
    <source>
        <strain evidence="6 7">SA35</strain>
    </source>
</reference>
<dbReference type="GO" id="GO:0004540">
    <property type="term" value="F:RNA nuclease activity"/>
    <property type="evidence" value="ECO:0007669"/>
    <property type="project" value="InterPro"/>
</dbReference>
<dbReference type="PANTHER" id="PTHR34139">
    <property type="entry name" value="UPF0331 PROTEIN MJ0127"/>
    <property type="match status" value="1"/>
</dbReference>